<dbReference type="Gene3D" id="1.20.1250.20">
    <property type="entry name" value="MFS general substrate transporter like domains"/>
    <property type="match status" value="1"/>
</dbReference>
<dbReference type="PANTHER" id="PTHR23500">
    <property type="entry name" value="SOLUTE CARRIER FAMILY 2, FACILITATED GLUCOSE TRANSPORTER"/>
    <property type="match status" value="1"/>
</dbReference>
<evidence type="ECO:0008006" key="11">
    <source>
        <dbReference type="Google" id="ProtNLM"/>
    </source>
</evidence>
<evidence type="ECO:0000313" key="9">
    <source>
        <dbReference type="EMBL" id="KAG5591642.1"/>
    </source>
</evidence>
<dbReference type="Pfam" id="PF00083">
    <property type="entry name" value="Sugar_tr"/>
    <property type="match status" value="1"/>
</dbReference>
<keyword evidence="10" id="KW-1185">Reference proteome</keyword>
<keyword evidence="5 8" id="KW-1133">Transmembrane helix</keyword>
<dbReference type="GO" id="GO:0015144">
    <property type="term" value="F:carbohydrate transmembrane transporter activity"/>
    <property type="evidence" value="ECO:0007669"/>
    <property type="project" value="InterPro"/>
</dbReference>
<comment type="caution">
    <text evidence="9">The sequence shown here is derived from an EMBL/GenBank/DDBJ whole genome shotgun (WGS) entry which is preliminary data.</text>
</comment>
<sequence length="199" mass="23062">MDITFNFFGIMMVNIVFISLNCNVCNYTYLKWLHTNTEEHSTLISTVRHNWYTCSPCVELFICQDSLGMEVELTRCHGEFKDVDKELNDLVVEAGTSRKSEHPWRNLLQKKYTPHLIMTIMIPFFQQLSGINVIMFYTPVLLKTIGFVVDSSLMFVVTIDHWWSQCHSRCGGVQMLFCQVSSFHLLGLFHGEIFICAIT</sequence>
<comment type="subcellular location">
    <subcellularLocation>
        <location evidence="1">Membrane</location>
    </subcellularLocation>
</comment>
<dbReference type="InterPro" id="IPR036259">
    <property type="entry name" value="MFS_trans_sf"/>
</dbReference>
<feature type="transmembrane region" description="Helical" evidence="8">
    <location>
        <begin position="6"/>
        <end position="24"/>
    </location>
</feature>
<proteinExistence type="inferred from homology"/>
<dbReference type="Proteomes" id="UP000824120">
    <property type="component" value="Chromosome 8"/>
</dbReference>
<keyword evidence="4 8" id="KW-0812">Transmembrane</keyword>
<evidence type="ECO:0000256" key="7">
    <source>
        <dbReference type="ARBA" id="ARBA00044504"/>
    </source>
</evidence>
<dbReference type="AlphaFoldDB" id="A0A9J5XV64"/>
<dbReference type="EMBL" id="JACXVP010000008">
    <property type="protein sequence ID" value="KAG5591642.1"/>
    <property type="molecule type" value="Genomic_DNA"/>
</dbReference>
<evidence type="ECO:0000256" key="2">
    <source>
        <dbReference type="ARBA" id="ARBA00010992"/>
    </source>
</evidence>
<dbReference type="PANTHER" id="PTHR23500:SF574">
    <property type="entry name" value="SUGAR TRANSPORT PROTEIN 1"/>
    <property type="match status" value="1"/>
</dbReference>
<organism evidence="9 10">
    <name type="scientific">Solanum commersonii</name>
    <name type="common">Commerson's wild potato</name>
    <name type="synonym">Commerson's nightshade</name>
    <dbReference type="NCBI Taxonomy" id="4109"/>
    <lineage>
        <taxon>Eukaryota</taxon>
        <taxon>Viridiplantae</taxon>
        <taxon>Streptophyta</taxon>
        <taxon>Embryophyta</taxon>
        <taxon>Tracheophyta</taxon>
        <taxon>Spermatophyta</taxon>
        <taxon>Magnoliopsida</taxon>
        <taxon>eudicotyledons</taxon>
        <taxon>Gunneridae</taxon>
        <taxon>Pentapetalae</taxon>
        <taxon>asterids</taxon>
        <taxon>lamiids</taxon>
        <taxon>Solanales</taxon>
        <taxon>Solanaceae</taxon>
        <taxon>Solanoideae</taxon>
        <taxon>Solaneae</taxon>
        <taxon>Solanum</taxon>
    </lineage>
</organism>
<keyword evidence="3" id="KW-0813">Transport</keyword>
<evidence type="ECO:0000313" key="10">
    <source>
        <dbReference type="Proteomes" id="UP000824120"/>
    </source>
</evidence>
<reference evidence="9 10" key="1">
    <citation type="submission" date="2020-09" db="EMBL/GenBank/DDBJ databases">
        <title>De no assembly of potato wild relative species, Solanum commersonii.</title>
        <authorList>
            <person name="Cho K."/>
        </authorList>
    </citation>
    <scope>NUCLEOTIDE SEQUENCE [LARGE SCALE GENOMIC DNA]</scope>
    <source>
        <strain evidence="9">LZ3.2</strain>
        <tissue evidence="9">Leaf</tissue>
    </source>
</reference>
<gene>
    <name evidence="9" type="ORF">H5410_042156</name>
</gene>
<evidence type="ECO:0000256" key="5">
    <source>
        <dbReference type="ARBA" id="ARBA00022989"/>
    </source>
</evidence>
<dbReference type="InterPro" id="IPR045262">
    <property type="entry name" value="STP/PLT_plant"/>
</dbReference>
<comment type="similarity">
    <text evidence="2">Belongs to the major facilitator superfamily. Sugar transporter (TC 2.A.1.1) family.</text>
</comment>
<evidence type="ECO:0000256" key="3">
    <source>
        <dbReference type="ARBA" id="ARBA00022448"/>
    </source>
</evidence>
<dbReference type="OrthoDB" id="1937911at2759"/>
<evidence type="ECO:0000256" key="8">
    <source>
        <dbReference type="SAM" id="Phobius"/>
    </source>
</evidence>
<keyword evidence="6 8" id="KW-0472">Membrane</keyword>
<evidence type="ECO:0000256" key="1">
    <source>
        <dbReference type="ARBA" id="ARBA00004370"/>
    </source>
</evidence>
<name>A0A9J5XV64_SOLCO</name>
<comment type="similarity">
    <text evidence="7">Belongs to the major facilitator superfamily. Phosphate:H(+) symporter (TC 2.A.1.9) family.</text>
</comment>
<protein>
    <recommendedName>
        <fullName evidence="11">Sugar transporter</fullName>
    </recommendedName>
</protein>
<evidence type="ECO:0000256" key="4">
    <source>
        <dbReference type="ARBA" id="ARBA00022692"/>
    </source>
</evidence>
<dbReference type="GO" id="GO:0016020">
    <property type="term" value="C:membrane"/>
    <property type="evidence" value="ECO:0007669"/>
    <property type="project" value="UniProtKB-SubCell"/>
</dbReference>
<accession>A0A9J5XV64</accession>
<evidence type="ECO:0000256" key="6">
    <source>
        <dbReference type="ARBA" id="ARBA00023136"/>
    </source>
</evidence>
<feature type="transmembrane region" description="Helical" evidence="8">
    <location>
        <begin position="115"/>
        <end position="134"/>
    </location>
</feature>
<dbReference type="InterPro" id="IPR005828">
    <property type="entry name" value="MFS_sugar_transport-like"/>
</dbReference>